<dbReference type="EMBL" id="LT629765">
    <property type="protein sequence ID" value="SDR74508.1"/>
    <property type="molecule type" value="Genomic_DNA"/>
</dbReference>
<dbReference type="PANTHER" id="PTHR30477:SF0">
    <property type="entry name" value="METAL TRANSPORT SYSTEM MEMBRANE PROTEIN TM_0125-RELATED"/>
    <property type="match status" value="1"/>
</dbReference>
<keyword evidence="3 6" id="KW-0812">Transmembrane</keyword>
<feature type="transmembrane region" description="Helical" evidence="7">
    <location>
        <begin position="37"/>
        <end position="56"/>
    </location>
</feature>
<dbReference type="STRING" id="1203190.GCA_000312345_00536"/>
<dbReference type="Gene3D" id="1.10.3470.10">
    <property type="entry name" value="ABC transporter involved in vitamin B12 uptake, BtuC"/>
    <property type="match status" value="1"/>
</dbReference>
<dbReference type="GO" id="GO:0055085">
    <property type="term" value="P:transmembrane transport"/>
    <property type="evidence" value="ECO:0007669"/>
    <property type="project" value="InterPro"/>
</dbReference>
<dbReference type="Proteomes" id="UP000182237">
    <property type="component" value="Chromosome I"/>
</dbReference>
<feature type="transmembrane region" description="Helical" evidence="7">
    <location>
        <begin position="93"/>
        <end position="111"/>
    </location>
</feature>
<feature type="transmembrane region" description="Helical" evidence="7">
    <location>
        <begin position="250"/>
        <end position="270"/>
    </location>
</feature>
<evidence type="ECO:0000256" key="5">
    <source>
        <dbReference type="ARBA" id="ARBA00023136"/>
    </source>
</evidence>
<evidence type="ECO:0000256" key="1">
    <source>
        <dbReference type="ARBA" id="ARBA00004141"/>
    </source>
</evidence>
<protein>
    <submittedName>
        <fullName evidence="8">ABC 3 transport family protein</fullName>
    </submittedName>
</protein>
<feature type="transmembrane region" description="Helical" evidence="7">
    <location>
        <begin position="12"/>
        <end position="30"/>
    </location>
</feature>
<dbReference type="InterPro" id="IPR001626">
    <property type="entry name" value="ABC_TroCD"/>
</dbReference>
<keyword evidence="5 7" id="KW-0472">Membrane</keyword>
<comment type="subcellular location">
    <subcellularLocation>
        <location evidence="6">Cell membrane</location>
        <topology evidence="6">Multi-pass membrane protein</topology>
    </subcellularLocation>
    <subcellularLocation>
        <location evidence="1">Membrane</location>
        <topology evidence="1">Multi-pass membrane protein</topology>
    </subcellularLocation>
</comment>
<dbReference type="InterPro" id="IPR037294">
    <property type="entry name" value="ABC_BtuC-like"/>
</dbReference>
<evidence type="ECO:0000256" key="7">
    <source>
        <dbReference type="SAM" id="Phobius"/>
    </source>
</evidence>
<proteinExistence type="inferred from homology"/>
<reference evidence="8 9" key="1">
    <citation type="submission" date="2016-10" db="EMBL/GenBank/DDBJ databases">
        <authorList>
            <person name="de Groot N.N."/>
        </authorList>
    </citation>
    <scope>NUCLEOTIDE SEQUENCE [LARGE SCALE GENOMIC DNA]</scope>
    <source>
        <strain evidence="8 9">DSM 45434</strain>
    </source>
</reference>
<organism evidence="8 9">
    <name type="scientific">Corynebacterium timonense</name>
    <dbReference type="NCBI Taxonomy" id="441500"/>
    <lineage>
        <taxon>Bacteria</taxon>
        <taxon>Bacillati</taxon>
        <taxon>Actinomycetota</taxon>
        <taxon>Actinomycetes</taxon>
        <taxon>Mycobacteriales</taxon>
        <taxon>Corynebacteriaceae</taxon>
        <taxon>Corynebacterium</taxon>
    </lineage>
</organism>
<gene>
    <name evidence="8" type="ORF">SAMN04488539_0235</name>
</gene>
<dbReference type="eggNOG" id="COG1108">
    <property type="taxonomic scope" value="Bacteria"/>
</dbReference>
<evidence type="ECO:0000256" key="6">
    <source>
        <dbReference type="RuleBase" id="RU003943"/>
    </source>
</evidence>
<feature type="transmembrane region" description="Helical" evidence="7">
    <location>
        <begin position="180"/>
        <end position="207"/>
    </location>
</feature>
<name>A0A1H1LJ15_9CORY</name>
<keyword evidence="4 7" id="KW-1133">Transmembrane helix</keyword>
<dbReference type="Pfam" id="PF00950">
    <property type="entry name" value="ABC-3"/>
    <property type="match status" value="1"/>
</dbReference>
<keyword evidence="6" id="KW-0813">Transport</keyword>
<evidence type="ECO:0000313" key="8">
    <source>
        <dbReference type="EMBL" id="SDR74508.1"/>
    </source>
</evidence>
<comment type="similarity">
    <text evidence="2 6">Belongs to the ABC-3 integral membrane protein family.</text>
</comment>
<dbReference type="PANTHER" id="PTHR30477">
    <property type="entry name" value="ABC-TRANSPORTER METAL-BINDING PROTEIN"/>
    <property type="match status" value="1"/>
</dbReference>
<evidence type="ECO:0000256" key="2">
    <source>
        <dbReference type="ARBA" id="ARBA00008034"/>
    </source>
</evidence>
<keyword evidence="9" id="KW-1185">Reference proteome</keyword>
<feature type="transmembrane region" description="Helical" evidence="7">
    <location>
        <begin position="62"/>
        <end position="81"/>
    </location>
</feature>
<dbReference type="GO" id="GO:0043190">
    <property type="term" value="C:ATP-binding cassette (ABC) transporter complex"/>
    <property type="evidence" value="ECO:0007669"/>
    <property type="project" value="InterPro"/>
</dbReference>
<feature type="transmembrane region" description="Helical" evidence="7">
    <location>
        <begin position="131"/>
        <end position="151"/>
    </location>
</feature>
<dbReference type="SUPFAM" id="SSF81345">
    <property type="entry name" value="ABC transporter involved in vitamin B12 uptake, BtuC"/>
    <property type="match status" value="1"/>
</dbReference>
<evidence type="ECO:0000313" key="9">
    <source>
        <dbReference type="Proteomes" id="UP000182237"/>
    </source>
</evidence>
<dbReference type="AlphaFoldDB" id="A0A1H1LJ15"/>
<evidence type="ECO:0000256" key="4">
    <source>
        <dbReference type="ARBA" id="ARBA00022989"/>
    </source>
</evidence>
<dbReference type="RefSeq" id="WP_019193398.1">
    <property type="nucleotide sequence ID" value="NZ_LT629765.1"/>
</dbReference>
<feature type="transmembrane region" description="Helical" evidence="7">
    <location>
        <begin position="219"/>
        <end position="238"/>
    </location>
</feature>
<evidence type="ECO:0000256" key="3">
    <source>
        <dbReference type="ARBA" id="ARBA00022692"/>
    </source>
</evidence>
<sequence>MSLVDTPYLLRPLIMLLALGISAGAVGTLVNLRRAEFSAEAISHAVFPGIVVGFIVSGLDGIVPGGAVVGAAAAAVLTVVARRGGELEEAGTAIVLASFYAAGMVISLAHSDKSGQLEALMFGRLLELTGPRLTQGLVACAVALAVVWAAWPQQVAVAFDRAAARAAGIRVVRHDALLNAAVAATVVAGSAAVGVLLVVGFIVIPAAAARLVAGSPETMAALACAFGVAAGAVGMCVVAQPIARPVSPQACVVMVLLGGFVLVAALRGGARWITRQPTQPAR</sequence>
<accession>A0A1H1LJ15</accession>